<feature type="region of interest" description="Disordered" evidence="1">
    <location>
        <begin position="486"/>
        <end position="540"/>
    </location>
</feature>
<dbReference type="SUPFAM" id="SSF49785">
    <property type="entry name" value="Galactose-binding domain-like"/>
    <property type="match status" value="1"/>
</dbReference>
<dbReference type="InterPro" id="IPR008979">
    <property type="entry name" value="Galactose-bd-like_sf"/>
</dbReference>
<dbReference type="InterPro" id="IPR000421">
    <property type="entry name" value="FA58C"/>
</dbReference>
<evidence type="ECO:0000256" key="1">
    <source>
        <dbReference type="SAM" id="MobiDB-lite"/>
    </source>
</evidence>
<dbReference type="InterPro" id="IPR035992">
    <property type="entry name" value="Ricin_B-like_lectins"/>
</dbReference>
<sequence length="540" mass="57894">MIKGGPYVIYTRMNLNCPNDPNDFATYSPDIDFLGYDPYTTDVATIQKNIHPDQRMVSVPENGPASRTGGPSNVAALMLGAYDAGTIHYATYQLAYEMNDSDPWNHITMVNLDHSNSPYAAAASNAVTQLGKDTELMSRNNGIDLGYFYSSTSTFATTKTLGPLTVQYSTAAESDQNDVYLMGLGASGTFTVTAPSAPSAASDGYFDAQHNWVQTGGSASFTDNGNGTYTVTASSTQFIRLTFASGLTTATVTASTNATNTGSPAAAIDGSLKKAYVSADNPSFPQTLTLNYTTPQNVSGVTVACEYCQGQGITQFDVQVSVDGSTNWTTVASSGTITYSSNSTTPQSRTVQFPAQLQVKGVRLVVHAANLQWHHYVVDELLPILDGPAYYYQIVNRNLGTYLNLQTAGQHVSATPLGTPAWRSAQWALSATSDESLSFSNRTNGDYLHNQDNLAYLEHGTPGNPSPSSAQWTFIPTDSGYAQLQSRARTSNSSTSRTSSDTPRKARWTARTGRARSGSSCPPAVRRTSELHHRQAMPPS</sequence>
<proteinExistence type="predicted"/>
<keyword evidence="4" id="KW-1185">Reference proteome</keyword>
<dbReference type="EMBL" id="JBHSOC010000063">
    <property type="protein sequence ID" value="MFC5645147.1"/>
    <property type="molecule type" value="Genomic_DNA"/>
</dbReference>
<dbReference type="Gene3D" id="2.80.10.50">
    <property type="match status" value="1"/>
</dbReference>
<comment type="caution">
    <text evidence="3">The sequence shown here is derived from an EMBL/GenBank/DDBJ whole genome shotgun (WGS) entry which is preliminary data.</text>
</comment>
<name>A0ABW0VH40_9ACTN</name>
<gene>
    <name evidence="3" type="ORF">ACFPZF_27815</name>
</gene>
<dbReference type="Pfam" id="PF00754">
    <property type="entry name" value="F5_F8_type_C"/>
    <property type="match status" value="1"/>
</dbReference>
<reference evidence="4" key="1">
    <citation type="journal article" date="2019" name="Int. J. Syst. Evol. Microbiol.">
        <title>The Global Catalogue of Microorganisms (GCM) 10K type strain sequencing project: providing services to taxonomists for standard genome sequencing and annotation.</title>
        <authorList>
            <consortium name="The Broad Institute Genomics Platform"/>
            <consortium name="The Broad Institute Genome Sequencing Center for Infectious Disease"/>
            <person name="Wu L."/>
            <person name="Ma J."/>
        </authorList>
    </citation>
    <scope>NUCLEOTIDE SEQUENCE [LARGE SCALE GENOMIC DNA]</scope>
    <source>
        <strain evidence="4">CGMCC 4.1622</strain>
    </source>
</reference>
<evidence type="ECO:0000313" key="4">
    <source>
        <dbReference type="Proteomes" id="UP001596066"/>
    </source>
</evidence>
<feature type="compositionally biased region" description="Low complexity" evidence="1">
    <location>
        <begin position="486"/>
        <end position="501"/>
    </location>
</feature>
<organism evidence="3 4">
    <name type="scientific">Kitasatospora cinereorecta</name>
    <dbReference type="NCBI Taxonomy" id="285560"/>
    <lineage>
        <taxon>Bacteria</taxon>
        <taxon>Bacillati</taxon>
        <taxon>Actinomycetota</taxon>
        <taxon>Actinomycetes</taxon>
        <taxon>Kitasatosporales</taxon>
        <taxon>Streptomycetaceae</taxon>
        <taxon>Kitasatospora</taxon>
    </lineage>
</organism>
<accession>A0ABW0VH40</accession>
<feature type="domain" description="F5/8 type C" evidence="2">
    <location>
        <begin position="236"/>
        <end position="386"/>
    </location>
</feature>
<dbReference type="PROSITE" id="PS50022">
    <property type="entry name" value="FA58C_3"/>
    <property type="match status" value="1"/>
</dbReference>
<evidence type="ECO:0000259" key="2">
    <source>
        <dbReference type="PROSITE" id="PS50022"/>
    </source>
</evidence>
<protein>
    <submittedName>
        <fullName evidence="3">Discoidin domain-containing protein</fullName>
    </submittedName>
</protein>
<dbReference type="RefSeq" id="WP_346148536.1">
    <property type="nucleotide sequence ID" value="NZ_BAAAUA010000050.1"/>
</dbReference>
<dbReference type="CDD" id="cd23432">
    <property type="entry name" value="beta-trefoil_Ricin_EndoBetaGal-like"/>
    <property type="match status" value="1"/>
</dbReference>
<dbReference type="SUPFAM" id="SSF50370">
    <property type="entry name" value="Ricin B-like lectins"/>
    <property type="match status" value="1"/>
</dbReference>
<dbReference type="Gene3D" id="2.60.120.260">
    <property type="entry name" value="Galactose-binding domain-like"/>
    <property type="match status" value="1"/>
</dbReference>
<dbReference type="Proteomes" id="UP001596066">
    <property type="component" value="Unassembled WGS sequence"/>
</dbReference>
<evidence type="ECO:0000313" key="3">
    <source>
        <dbReference type="EMBL" id="MFC5645147.1"/>
    </source>
</evidence>